<feature type="chain" id="PRO_5022739133" evidence="1">
    <location>
        <begin position="24"/>
        <end position="63"/>
    </location>
</feature>
<reference evidence="2 3" key="1">
    <citation type="submission" date="2019-05" db="EMBL/GenBank/DDBJ databases">
        <title>Another draft genome of Portunus trituberculatus and its Hox gene families provides insights of decapod evolution.</title>
        <authorList>
            <person name="Jeong J.-H."/>
            <person name="Song I."/>
            <person name="Kim S."/>
            <person name="Choi T."/>
            <person name="Kim D."/>
            <person name="Ryu S."/>
            <person name="Kim W."/>
        </authorList>
    </citation>
    <scope>NUCLEOTIDE SEQUENCE [LARGE SCALE GENOMIC DNA]</scope>
    <source>
        <tissue evidence="2">Muscle</tissue>
    </source>
</reference>
<organism evidence="2 3">
    <name type="scientific">Portunus trituberculatus</name>
    <name type="common">Swimming crab</name>
    <name type="synonym">Neptunus trituberculatus</name>
    <dbReference type="NCBI Taxonomy" id="210409"/>
    <lineage>
        <taxon>Eukaryota</taxon>
        <taxon>Metazoa</taxon>
        <taxon>Ecdysozoa</taxon>
        <taxon>Arthropoda</taxon>
        <taxon>Crustacea</taxon>
        <taxon>Multicrustacea</taxon>
        <taxon>Malacostraca</taxon>
        <taxon>Eumalacostraca</taxon>
        <taxon>Eucarida</taxon>
        <taxon>Decapoda</taxon>
        <taxon>Pleocyemata</taxon>
        <taxon>Brachyura</taxon>
        <taxon>Eubrachyura</taxon>
        <taxon>Portunoidea</taxon>
        <taxon>Portunidae</taxon>
        <taxon>Portuninae</taxon>
        <taxon>Portunus</taxon>
    </lineage>
</organism>
<name>A0A5B7FK81_PORTR</name>
<evidence type="ECO:0000313" key="3">
    <source>
        <dbReference type="Proteomes" id="UP000324222"/>
    </source>
</evidence>
<protein>
    <submittedName>
        <fullName evidence="2">Uncharacterized protein</fullName>
    </submittedName>
</protein>
<accession>A0A5B7FK81</accession>
<keyword evidence="1" id="KW-0732">Signal</keyword>
<evidence type="ECO:0000313" key="2">
    <source>
        <dbReference type="EMBL" id="MPC47771.1"/>
    </source>
</evidence>
<proteinExistence type="predicted"/>
<comment type="caution">
    <text evidence="2">The sequence shown here is derived from an EMBL/GenBank/DDBJ whole genome shotgun (WGS) entry which is preliminary data.</text>
</comment>
<sequence>MDLTVPQSLLSIFLGLYWKLYQAGNKEANYRNMTRQEAITLLSPSSHNTYTRWLHEEKRKSIA</sequence>
<gene>
    <name evidence="2" type="ORF">E2C01_041528</name>
</gene>
<evidence type="ECO:0000256" key="1">
    <source>
        <dbReference type="SAM" id="SignalP"/>
    </source>
</evidence>
<dbReference type="EMBL" id="VSRR010007910">
    <property type="protein sequence ID" value="MPC47771.1"/>
    <property type="molecule type" value="Genomic_DNA"/>
</dbReference>
<dbReference type="Proteomes" id="UP000324222">
    <property type="component" value="Unassembled WGS sequence"/>
</dbReference>
<feature type="signal peptide" evidence="1">
    <location>
        <begin position="1"/>
        <end position="23"/>
    </location>
</feature>
<keyword evidence="3" id="KW-1185">Reference proteome</keyword>
<dbReference type="AlphaFoldDB" id="A0A5B7FK81"/>